<evidence type="ECO:0000256" key="3">
    <source>
        <dbReference type="ARBA" id="ARBA00023082"/>
    </source>
</evidence>
<organism evidence="7 8">
    <name type="scientific">Chitinophaga nivalis</name>
    <dbReference type="NCBI Taxonomy" id="2991709"/>
    <lineage>
        <taxon>Bacteria</taxon>
        <taxon>Pseudomonadati</taxon>
        <taxon>Bacteroidota</taxon>
        <taxon>Chitinophagia</taxon>
        <taxon>Chitinophagales</taxon>
        <taxon>Chitinophagaceae</taxon>
        <taxon>Chitinophaga</taxon>
    </lineage>
</organism>
<dbReference type="Proteomes" id="UP001207742">
    <property type="component" value="Unassembled WGS sequence"/>
</dbReference>
<dbReference type="Pfam" id="PF04542">
    <property type="entry name" value="Sigma70_r2"/>
    <property type="match status" value="1"/>
</dbReference>
<evidence type="ECO:0000256" key="1">
    <source>
        <dbReference type="ARBA" id="ARBA00010641"/>
    </source>
</evidence>
<evidence type="ECO:0000259" key="5">
    <source>
        <dbReference type="Pfam" id="PF04542"/>
    </source>
</evidence>
<proteinExistence type="inferred from homology"/>
<keyword evidence="3" id="KW-0731">Sigma factor</keyword>
<dbReference type="EMBL" id="JAPDNS010000002">
    <property type="protein sequence ID" value="MCW3487277.1"/>
    <property type="molecule type" value="Genomic_DNA"/>
</dbReference>
<dbReference type="SUPFAM" id="SSF88946">
    <property type="entry name" value="Sigma2 domain of RNA polymerase sigma factors"/>
    <property type="match status" value="1"/>
</dbReference>
<dbReference type="SUPFAM" id="SSF88659">
    <property type="entry name" value="Sigma3 and sigma4 domains of RNA polymerase sigma factors"/>
    <property type="match status" value="1"/>
</dbReference>
<evidence type="ECO:0000256" key="4">
    <source>
        <dbReference type="ARBA" id="ARBA00023163"/>
    </source>
</evidence>
<dbReference type="InterPro" id="IPR014327">
    <property type="entry name" value="RNA_pol_sigma70_bacteroid"/>
</dbReference>
<dbReference type="InterPro" id="IPR039425">
    <property type="entry name" value="RNA_pol_sigma-70-like"/>
</dbReference>
<keyword evidence="2" id="KW-0805">Transcription regulation</keyword>
<name>A0ABT3ITH6_9BACT</name>
<dbReference type="InterPro" id="IPR014284">
    <property type="entry name" value="RNA_pol_sigma-70_dom"/>
</dbReference>
<dbReference type="RefSeq" id="WP_264734087.1">
    <property type="nucleotide sequence ID" value="NZ_JAPDNR010000001.1"/>
</dbReference>
<evidence type="ECO:0000313" key="8">
    <source>
        <dbReference type="Proteomes" id="UP001207742"/>
    </source>
</evidence>
<comment type="caution">
    <text evidence="7">The sequence shown here is derived from an EMBL/GenBank/DDBJ whole genome shotgun (WGS) entry which is preliminary data.</text>
</comment>
<reference evidence="7 8" key="1">
    <citation type="submission" date="2022-10" db="EMBL/GenBank/DDBJ databases">
        <title>Chitinophaga nivalis PC15 sp. nov., isolated from Pyeongchang county, South Korea.</title>
        <authorList>
            <person name="Trinh H.N."/>
        </authorList>
    </citation>
    <scope>NUCLEOTIDE SEQUENCE [LARGE SCALE GENOMIC DNA]</scope>
    <source>
        <strain evidence="7 8">PC14</strain>
    </source>
</reference>
<dbReference type="InterPro" id="IPR013249">
    <property type="entry name" value="RNA_pol_sigma70_r4_t2"/>
</dbReference>
<evidence type="ECO:0000256" key="2">
    <source>
        <dbReference type="ARBA" id="ARBA00023015"/>
    </source>
</evidence>
<dbReference type="Gene3D" id="1.10.10.10">
    <property type="entry name" value="Winged helix-like DNA-binding domain superfamily/Winged helix DNA-binding domain"/>
    <property type="match status" value="1"/>
</dbReference>
<keyword evidence="4" id="KW-0804">Transcription</keyword>
<dbReference type="Gene3D" id="1.10.1740.10">
    <property type="match status" value="1"/>
</dbReference>
<dbReference type="Pfam" id="PF08281">
    <property type="entry name" value="Sigma70_r4_2"/>
    <property type="match status" value="1"/>
</dbReference>
<dbReference type="PANTHER" id="PTHR43133:SF46">
    <property type="entry name" value="RNA POLYMERASE SIGMA-70 FACTOR ECF SUBFAMILY"/>
    <property type="match status" value="1"/>
</dbReference>
<comment type="similarity">
    <text evidence="1">Belongs to the sigma-70 factor family. ECF subfamily.</text>
</comment>
<keyword evidence="8" id="KW-1185">Reference proteome</keyword>
<gene>
    <name evidence="7" type="ORF">OL497_25490</name>
</gene>
<dbReference type="PANTHER" id="PTHR43133">
    <property type="entry name" value="RNA POLYMERASE ECF-TYPE SIGMA FACTO"/>
    <property type="match status" value="1"/>
</dbReference>
<accession>A0ABT3ITH6</accession>
<sequence length="198" mass="22738">MSANHTYQEHALLLQLVKGDENAYRQLFISHWNQIYQVALGFLKTPEEAKDAVQTVFIKLWEKREKLATVENFDAWLFIMARNTILNILKQKATAASNYNIADVLPEDYLTPAMLLEYKQTTGLIREAIAQLPPQQSLIFRLSREQGMTHPQIAHELNIAPATVKSHMVRALNNVREYIRKQGGHTLIVCWLLIKSLS</sequence>
<dbReference type="InterPro" id="IPR013325">
    <property type="entry name" value="RNA_pol_sigma_r2"/>
</dbReference>
<dbReference type="InterPro" id="IPR007627">
    <property type="entry name" value="RNA_pol_sigma70_r2"/>
</dbReference>
<dbReference type="NCBIfam" id="TIGR02937">
    <property type="entry name" value="sigma70-ECF"/>
    <property type="match status" value="1"/>
</dbReference>
<dbReference type="NCBIfam" id="TIGR02985">
    <property type="entry name" value="Sig70_bacteroi1"/>
    <property type="match status" value="1"/>
</dbReference>
<evidence type="ECO:0000259" key="6">
    <source>
        <dbReference type="Pfam" id="PF08281"/>
    </source>
</evidence>
<dbReference type="CDD" id="cd06171">
    <property type="entry name" value="Sigma70_r4"/>
    <property type="match status" value="1"/>
</dbReference>
<dbReference type="InterPro" id="IPR013324">
    <property type="entry name" value="RNA_pol_sigma_r3/r4-like"/>
</dbReference>
<feature type="domain" description="RNA polymerase sigma factor 70 region 4 type 2" evidence="6">
    <location>
        <begin position="124"/>
        <end position="172"/>
    </location>
</feature>
<protein>
    <submittedName>
        <fullName evidence="7">RNA polymerase sigma-70 factor</fullName>
    </submittedName>
</protein>
<evidence type="ECO:0000313" key="7">
    <source>
        <dbReference type="EMBL" id="MCW3487277.1"/>
    </source>
</evidence>
<feature type="domain" description="RNA polymerase sigma-70 region 2" evidence="5">
    <location>
        <begin position="28"/>
        <end position="92"/>
    </location>
</feature>
<dbReference type="InterPro" id="IPR036388">
    <property type="entry name" value="WH-like_DNA-bd_sf"/>
</dbReference>